<accession>A0ABZ2KTM7</accession>
<feature type="compositionally biased region" description="Basic and acidic residues" evidence="1">
    <location>
        <begin position="222"/>
        <end position="232"/>
    </location>
</feature>
<sequence>MESMEPRVVCERLALLGPVLREHARLVPDKTTPSTPRLIIDPRWEIRASADSRAAIRAMLRDGTLGSPAMLGWAAEWARSGFPHVHVDDLLAASMMASKMPRSTVADLQTPWPAFRLDLPTGLLPCDDAPERCWASALVQWWGNRVFMLVLPSGGWRALHLGLRKPEELADSIGLDKSAEGFESFESQERRAIAMIDRLFLGVCAHLSSPERLSELAAQRDSATHRAGEGRRPPGSPPKIWTYELRRDVRVDVRAAVQAYVDGGGSSPTVQMLIPGHYRRQHYGPRNATRVELIQIDAYWRGPEDAPIAVRKHVLG</sequence>
<dbReference type="EMBL" id="CP089983">
    <property type="protein sequence ID" value="WXB02033.1"/>
    <property type="molecule type" value="Genomic_DNA"/>
</dbReference>
<gene>
    <name evidence="2" type="ORF">LVJ94_34615</name>
</gene>
<evidence type="ECO:0000256" key="1">
    <source>
        <dbReference type="SAM" id="MobiDB-lite"/>
    </source>
</evidence>
<dbReference type="Proteomes" id="UP001374803">
    <property type="component" value="Chromosome"/>
</dbReference>
<evidence type="ECO:0000313" key="2">
    <source>
        <dbReference type="EMBL" id="WXB02033.1"/>
    </source>
</evidence>
<feature type="region of interest" description="Disordered" evidence="1">
    <location>
        <begin position="215"/>
        <end position="239"/>
    </location>
</feature>
<dbReference type="RefSeq" id="WP_394831658.1">
    <property type="nucleotide sequence ID" value="NZ_CP089929.1"/>
</dbReference>
<keyword evidence="3" id="KW-1185">Reference proteome</keyword>
<reference evidence="2" key="1">
    <citation type="submission" date="2021-12" db="EMBL/GenBank/DDBJ databases">
        <title>Discovery of the Pendulisporaceae a myxobacterial family with distinct sporulation behavior and unique specialized metabolism.</title>
        <authorList>
            <person name="Garcia R."/>
            <person name="Popoff A."/>
            <person name="Bader C.D."/>
            <person name="Loehr J."/>
            <person name="Walesch S."/>
            <person name="Walt C."/>
            <person name="Boldt J."/>
            <person name="Bunk B."/>
            <person name="Haeckl F.J.F.P.J."/>
            <person name="Gunesch A.P."/>
            <person name="Birkelbach J."/>
            <person name="Nuebel U."/>
            <person name="Pietschmann T."/>
            <person name="Bach T."/>
            <person name="Mueller R."/>
        </authorList>
    </citation>
    <scope>NUCLEOTIDE SEQUENCE</scope>
    <source>
        <strain evidence="2">MSr11367</strain>
    </source>
</reference>
<organism evidence="2 3">
    <name type="scientific">Pendulispora rubella</name>
    <dbReference type="NCBI Taxonomy" id="2741070"/>
    <lineage>
        <taxon>Bacteria</taxon>
        <taxon>Pseudomonadati</taxon>
        <taxon>Myxococcota</taxon>
        <taxon>Myxococcia</taxon>
        <taxon>Myxococcales</taxon>
        <taxon>Sorangiineae</taxon>
        <taxon>Pendulisporaceae</taxon>
        <taxon>Pendulispora</taxon>
    </lineage>
</organism>
<name>A0ABZ2KTM7_9BACT</name>
<evidence type="ECO:0000313" key="3">
    <source>
        <dbReference type="Proteomes" id="UP001374803"/>
    </source>
</evidence>
<protein>
    <submittedName>
        <fullName evidence="2">Uncharacterized protein</fullName>
    </submittedName>
</protein>
<proteinExistence type="predicted"/>